<evidence type="ECO:0000256" key="5">
    <source>
        <dbReference type="ARBA" id="ARBA00022989"/>
    </source>
</evidence>
<comment type="subcellular location">
    <subcellularLocation>
        <location evidence="1">Membrane</location>
        <topology evidence="1">Single-pass membrane protein</topology>
    </subcellularLocation>
</comment>
<dbReference type="EMBL" id="JADXDR010000036">
    <property type="protein sequence ID" value="KAI7843719.1"/>
    <property type="molecule type" value="Genomic_DNA"/>
</dbReference>
<evidence type="ECO:0000313" key="10">
    <source>
        <dbReference type="EMBL" id="KAI7843719.1"/>
    </source>
</evidence>
<protein>
    <recommendedName>
        <fullName evidence="9">Hydroxyproline O-arabinosyltransferase-like domain-containing protein</fullName>
    </recommendedName>
</protein>
<evidence type="ECO:0000256" key="8">
    <source>
        <dbReference type="SAM" id="Phobius"/>
    </source>
</evidence>
<keyword evidence="2" id="KW-0328">Glycosyltransferase</keyword>
<evidence type="ECO:0000256" key="7">
    <source>
        <dbReference type="SAM" id="MobiDB-lite"/>
    </source>
</evidence>
<proteinExistence type="predicted"/>
<evidence type="ECO:0000256" key="4">
    <source>
        <dbReference type="ARBA" id="ARBA00022692"/>
    </source>
</evidence>
<dbReference type="AlphaFoldDB" id="A0AAD5E047"/>
<dbReference type="InterPro" id="IPR044845">
    <property type="entry name" value="HPAT/SRGT1-like"/>
</dbReference>
<accession>A0AAD5E047</accession>
<dbReference type="PANTHER" id="PTHR31485:SF17">
    <property type="match status" value="1"/>
</dbReference>
<dbReference type="Proteomes" id="UP001205105">
    <property type="component" value="Unassembled WGS sequence"/>
</dbReference>
<comment type="caution">
    <text evidence="10">The sequence shown here is derived from an EMBL/GenBank/DDBJ whole genome shotgun (WGS) entry which is preliminary data.</text>
</comment>
<dbReference type="InterPro" id="IPR056508">
    <property type="entry name" value="HPAT-like"/>
</dbReference>
<reference evidence="10" key="1">
    <citation type="submission" date="2020-11" db="EMBL/GenBank/DDBJ databases">
        <title>Chlorella ohadii genome sequencing and assembly.</title>
        <authorList>
            <person name="Murik O."/>
            <person name="Treves H."/>
            <person name="Kedem I."/>
            <person name="Shotland Y."/>
            <person name="Kaplan A."/>
        </authorList>
    </citation>
    <scope>NUCLEOTIDE SEQUENCE</scope>
    <source>
        <strain evidence="10">1</strain>
    </source>
</reference>
<evidence type="ECO:0000256" key="2">
    <source>
        <dbReference type="ARBA" id="ARBA00022676"/>
    </source>
</evidence>
<evidence type="ECO:0000256" key="3">
    <source>
        <dbReference type="ARBA" id="ARBA00022679"/>
    </source>
</evidence>
<sequence>MTMAPAADQREAPHAAGRRPPSKQGLGSRLLWAAVIATAVALYCTGLGRADYKRQLHSSGGAAGAAAAAGGGGTPGLSAAGDTIHTILACNGGPYIGYQTLALYGSWRRARRMPGGEKMVAFTRILHRTAHDELSAFVPTVRVQPKHPECDGREAEPGRRWVSACKYPPLDRLNAVAQFFQAAQADPSLLKAPWVYSVDPDWLWVKPLVAPGPAEGAAPALGFFYPNVFPEHPKWKDLLARKLFPPGLGPLSAVPRTGPAPILMRASDWMEAEPDVVKALDWVRDMYSFSIAMAVERVPLRLEGGMRSTLIVLPPAATQLGSATQFHYTYACRIRWAANASLAWQFEKRVWTRQRVMEEVPLVPLPPPWQPGLFIGPGEHKPPLSKEQHDLFTLLADTFNKGLQEVGGKRFREVLGPDVEPAREIGAAAAAAAAAAAGAG</sequence>
<feature type="transmembrane region" description="Helical" evidence="8">
    <location>
        <begin position="30"/>
        <end position="48"/>
    </location>
</feature>
<evidence type="ECO:0000259" key="9">
    <source>
        <dbReference type="Pfam" id="PF23452"/>
    </source>
</evidence>
<keyword evidence="5 8" id="KW-1133">Transmembrane helix</keyword>
<evidence type="ECO:0000313" key="11">
    <source>
        <dbReference type="Proteomes" id="UP001205105"/>
    </source>
</evidence>
<gene>
    <name evidence="10" type="ORF">COHA_002617</name>
</gene>
<feature type="region of interest" description="Disordered" evidence="7">
    <location>
        <begin position="1"/>
        <end position="24"/>
    </location>
</feature>
<keyword evidence="11" id="KW-1185">Reference proteome</keyword>
<dbReference type="GO" id="GO:0016757">
    <property type="term" value="F:glycosyltransferase activity"/>
    <property type="evidence" value="ECO:0007669"/>
    <property type="project" value="UniProtKB-KW"/>
</dbReference>
<dbReference type="Pfam" id="PF23452">
    <property type="entry name" value="HPAT"/>
    <property type="match status" value="1"/>
</dbReference>
<keyword evidence="4 8" id="KW-0812">Transmembrane</keyword>
<dbReference type="GO" id="GO:0016020">
    <property type="term" value="C:membrane"/>
    <property type="evidence" value="ECO:0007669"/>
    <property type="project" value="UniProtKB-SubCell"/>
</dbReference>
<feature type="domain" description="Hydroxyproline O-arabinosyltransferase-like" evidence="9">
    <location>
        <begin position="85"/>
        <end position="364"/>
    </location>
</feature>
<organism evidence="10 11">
    <name type="scientific">Chlorella ohadii</name>
    <dbReference type="NCBI Taxonomy" id="2649997"/>
    <lineage>
        <taxon>Eukaryota</taxon>
        <taxon>Viridiplantae</taxon>
        <taxon>Chlorophyta</taxon>
        <taxon>core chlorophytes</taxon>
        <taxon>Trebouxiophyceae</taxon>
        <taxon>Chlorellales</taxon>
        <taxon>Chlorellaceae</taxon>
        <taxon>Chlorella clade</taxon>
        <taxon>Chlorella</taxon>
    </lineage>
</organism>
<evidence type="ECO:0000256" key="1">
    <source>
        <dbReference type="ARBA" id="ARBA00004167"/>
    </source>
</evidence>
<keyword evidence="6 8" id="KW-0472">Membrane</keyword>
<name>A0AAD5E047_9CHLO</name>
<evidence type="ECO:0000256" key="6">
    <source>
        <dbReference type="ARBA" id="ARBA00023136"/>
    </source>
</evidence>
<keyword evidence="3" id="KW-0808">Transferase</keyword>
<dbReference type="PANTHER" id="PTHR31485">
    <property type="entry name" value="PEPTIDYL SERINE ALPHA-GALACTOSYLTRANSFERASE"/>
    <property type="match status" value="1"/>
</dbReference>